<reference evidence="7" key="1">
    <citation type="submission" date="2021-01" db="EMBL/GenBank/DDBJ databases">
        <authorList>
            <person name="Corre E."/>
            <person name="Pelletier E."/>
            <person name="Niang G."/>
            <person name="Scheremetjew M."/>
            <person name="Finn R."/>
            <person name="Kale V."/>
            <person name="Holt S."/>
            <person name="Cochrane G."/>
            <person name="Meng A."/>
            <person name="Brown T."/>
            <person name="Cohen L."/>
        </authorList>
    </citation>
    <scope>NUCLEOTIDE SEQUENCE</scope>
    <source>
        <strain evidence="7">CCMP1243</strain>
    </source>
</reference>
<dbReference type="InterPro" id="IPR020095">
    <property type="entry name" value="PsdUridine_synth_TruA_C"/>
</dbReference>
<dbReference type="InterPro" id="IPR020097">
    <property type="entry name" value="PsdUridine_synth_TruA_a/b_dom"/>
</dbReference>
<sequence length="357" mass="39337">MANLCVDSFDDALQQFEGTHSFLNFCKAPPVLKRITAGAAGALQSEGEDQDQSDRPPPDAALLQATRSSVYSCRVADSNHVVAGTPCIRVEVVGQSFVYNQIRLMVGAAWAVADGTVSHELVSQALELPERLAHQFRQALFPLAPACGLLLVDAGFDRFPVNSIATDAQRAQDLATPPKYILLSPEAAEDNARWRLRLQEHVVDAWTAPAAAEFSQRFLPNFKVDPAVPAYVASRWAAFRRDDAHKRADRARREEEIRERHAATQSDGPATARTYRSLLPQGFSTAAVAYFRTVPGQRIADLQRGLSLCIQEGQIPHTATTKELLDFASTYGEGELIRRGSEERLSRQGSKKQQQQQ</sequence>
<dbReference type="EC" id="5.4.99.12" evidence="4"/>
<evidence type="ECO:0000313" key="7">
    <source>
        <dbReference type="EMBL" id="CAD9702403.1"/>
    </source>
</evidence>
<dbReference type="PANTHER" id="PTHR11142:SF4">
    <property type="entry name" value="PSEUDOURIDYLATE SYNTHASE 1 HOMOLOG"/>
    <property type="match status" value="1"/>
</dbReference>
<dbReference type="GO" id="GO:1990481">
    <property type="term" value="P:mRNA pseudouridine synthesis"/>
    <property type="evidence" value="ECO:0007669"/>
    <property type="project" value="TreeGrafter"/>
</dbReference>
<dbReference type="InterPro" id="IPR020103">
    <property type="entry name" value="PsdUridine_synth_cat_dom_sf"/>
</dbReference>
<keyword evidence="3 4" id="KW-0413">Isomerase</keyword>
<evidence type="ECO:0000256" key="2">
    <source>
        <dbReference type="ARBA" id="ARBA00022694"/>
    </source>
</evidence>
<comment type="similarity">
    <text evidence="1 4">Belongs to the tRNA pseudouridine synthase TruA family.</text>
</comment>
<feature type="region of interest" description="Disordered" evidence="5">
    <location>
        <begin position="338"/>
        <end position="357"/>
    </location>
</feature>
<dbReference type="PANTHER" id="PTHR11142">
    <property type="entry name" value="PSEUDOURIDYLATE SYNTHASE"/>
    <property type="match status" value="1"/>
</dbReference>
<dbReference type="InterPro" id="IPR001406">
    <property type="entry name" value="PsdUridine_synth_TruA"/>
</dbReference>
<evidence type="ECO:0000256" key="1">
    <source>
        <dbReference type="ARBA" id="ARBA00009375"/>
    </source>
</evidence>
<evidence type="ECO:0000256" key="5">
    <source>
        <dbReference type="SAM" id="MobiDB-lite"/>
    </source>
</evidence>
<feature type="domain" description="Pseudouridine synthase I TruA alpha/beta" evidence="6">
    <location>
        <begin position="12"/>
        <end position="157"/>
    </location>
</feature>
<evidence type="ECO:0000259" key="6">
    <source>
        <dbReference type="Pfam" id="PF01416"/>
    </source>
</evidence>
<dbReference type="GO" id="GO:0003723">
    <property type="term" value="F:RNA binding"/>
    <property type="evidence" value="ECO:0007669"/>
    <property type="project" value="InterPro"/>
</dbReference>
<organism evidence="7">
    <name type="scientific">Rhizochromulina marina</name>
    <dbReference type="NCBI Taxonomy" id="1034831"/>
    <lineage>
        <taxon>Eukaryota</taxon>
        <taxon>Sar</taxon>
        <taxon>Stramenopiles</taxon>
        <taxon>Ochrophyta</taxon>
        <taxon>Dictyochophyceae</taxon>
        <taxon>Rhizochromulinales</taxon>
        <taxon>Rhizochromulina</taxon>
    </lineage>
</organism>
<evidence type="ECO:0000256" key="4">
    <source>
        <dbReference type="RuleBase" id="RU003792"/>
    </source>
</evidence>
<dbReference type="GO" id="GO:0031119">
    <property type="term" value="P:tRNA pseudouridine synthesis"/>
    <property type="evidence" value="ECO:0007669"/>
    <property type="project" value="TreeGrafter"/>
</dbReference>
<comment type="catalytic activity">
    <reaction evidence="4">
        <text>uridine(38/39/40) in tRNA = pseudouridine(38/39/40) in tRNA</text>
        <dbReference type="Rhea" id="RHEA:22376"/>
        <dbReference type="Rhea" id="RHEA-COMP:10085"/>
        <dbReference type="Rhea" id="RHEA-COMP:10087"/>
        <dbReference type="ChEBI" id="CHEBI:65314"/>
        <dbReference type="ChEBI" id="CHEBI:65315"/>
        <dbReference type="EC" id="5.4.99.12"/>
    </reaction>
</comment>
<dbReference type="AlphaFoldDB" id="A0A7S2SMA1"/>
<protein>
    <recommendedName>
        <fullName evidence="4">tRNA pseudouridine synthase</fullName>
        <ecNumber evidence="4">5.4.99.12</ecNumber>
    </recommendedName>
</protein>
<evidence type="ECO:0000256" key="3">
    <source>
        <dbReference type="ARBA" id="ARBA00023235"/>
    </source>
</evidence>
<dbReference type="SUPFAM" id="SSF55120">
    <property type="entry name" value="Pseudouridine synthase"/>
    <property type="match status" value="1"/>
</dbReference>
<dbReference type="GO" id="GO:0005634">
    <property type="term" value="C:nucleus"/>
    <property type="evidence" value="ECO:0007669"/>
    <property type="project" value="TreeGrafter"/>
</dbReference>
<dbReference type="Gene3D" id="3.30.70.660">
    <property type="entry name" value="Pseudouridine synthase I, catalytic domain, C-terminal subdomain"/>
    <property type="match status" value="1"/>
</dbReference>
<keyword evidence="2 4" id="KW-0819">tRNA processing</keyword>
<proteinExistence type="inferred from homology"/>
<name>A0A7S2SMA1_9STRA</name>
<gene>
    <name evidence="7" type="ORF">RMAR1173_LOCUS15701</name>
</gene>
<dbReference type="GO" id="GO:0160147">
    <property type="term" value="F:tRNA pseudouridine(38-40) synthase activity"/>
    <property type="evidence" value="ECO:0007669"/>
    <property type="project" value="UniProtKB-EC"/>
</dbReference>
<feature type="compositionally biased region" description="Basic and acidic residues" evidence="5">
    <location>
        <begin position="245"/>
        <end position="262"/>
    </location>
</feature>
<accession>A0A7S2SMA1</accession>
<feature type="region of interest" description="Disordered" evidence="5">
    <location>
        <begin position="245"/>
        <end position="272"/>
    </location>
</feature>
<dbReference type="EMBL" id="HBHJ01023810">
    <property type="protein sequence ID" value="CAD9702403.1"/>
    <property type="molecule type" value="Transcribed_RNA"/>
</dbReference>
<dbReference type="Pfam" id="PF01416">
    <property type="entry name" value="PseudoU_synth_1"/>
    <property type="match status" value="1"/>
</dbReference>